<name>A0A8B8FK32_9HEMI</name>
<proteinExistence type="inferred from homology"/>
<dbReference type="OrthoDB" id="27095at2759"/>
<keyword evidence="6 8" id="KW-0472">Membrane</keyword>
<dbReference type="RefSeq" id="XP_025411033.1">
    <property type="nucleotide sequence ID" value="XM_025555248.1"/>
</dbReference>
<dbReference type="AlphaFoldDB" id="A0A8B8FK32"/>
<feature type="region of interest" description="Disordered" evidence="7">
    <location>
        <begin position="199"/>
        <end position="229"/>
    </location>
</feature>
<keyword evidence="5 8" id="KW-1133">Transmembrane helix</keyword>
<organism evidence="10 11">
    <name type="scientific">Sipha flava</name>
    <name type="common">yellow sugarcane aphid</name>
    <dbReference type="NCBI Taxonomy" id="143950"/>
    <lineage>
        <taxon>Eukaryota</taxon>
        <taxon>Metazoa</taxon>
        <taxon>Ecdysozoa</taxon>
        <taxon>Arthropoda</taxon>
        <taxon>Hexapoda</taxon>
        <taxon>Insecta</taxon>
        <taxon>Pterygota</taxon>
        <taxon>Neoptera</taxon>
        <taxon>Paraneoptera</taxon>
        <taxon>Hemiptera</taxon>
        <taxon>Sternorrhyncha</taxon>
        <taxon>Aphidomorpha</taxon>
        <taxon>Aphidoidea</taxon>
        <taxon>Aphididae</taxon>
        <taxon>Sipha</taxon>
    </lineage>
</organism>
<feature type="compositionally biased region" description="Basic residues" evidence="7">
    <location>
        <begin position="218"/>
        <end position="229"/>
    </location>
</feature>
<evidence type="ECO:0000313" key="11">
    <source>
        <dbReference type="RefSeq" id="XP_025411033.1"/>
    </source>
</evidence>
<protein>
    <submittedName>
        <fullName evidence="11">ER membrane protein complex subunit 7 homolog</fullName>
    </submittedName>
</protein>
<dbReference type="InterPro" id="IPR039163">
    <property type="entry name" value="EMC7"/>
</dbReference>
<evidence type="ECO:0000256" key="7">
    <source>
        <dbReference type="SAM" id="MobiDB-lite"/>
    </source>
</evidence>
<comment type="similarity">
    <text evidence="2">Belongs to the EMC7 family.</text>
</comment>
<sequence>MITNLFKVYVLLFSIISLNFYYAYGQTESSRELYDIEGTIMLPNLTTSWLAETVIQLKGGEAVGFLRKNGSFIISKVPSGSYIVEVVNPNYVYEPIRVEINSKGKYRARKVNYIQSSHVHQIPYPLEFVNYMPAKYFYTREQWKVTDILFNSMVLTMVLPLLAILVLPKLMNDPETKKEMEQLSNLKHEMPEMSEMITSFFSGSPPAVADKQKEKSKAIKNSKKSNKNN</sequence>
<accession>A0A8B8FK32</accession>
<evidence type="ECO:0000256" key="3">
    <source>
        <dbReference type="ARBA" id="ARBA00022692"/>
    </source>
</evidence>
<keyword evidence="10" id="KW-1185">Reference proteome</keyword>
<feature type="transmembrane region" description="Helical" evidence="8">
    <location>
        <begin position="6"/>
        <end position="24"/>
    </location>
</feature>
<dbReference type="GO" id="GO:0030246">
    <property type="term" value="F:carbohydrate binding"/>
    <property type="evidence" value="ECO:0007669"/>
    <property type="project" value="InterPro"/>
</dbReference>
<gene>
    <name evidence="11" type="primary">LOC112683969</name>
</gene>
<evidence type="ECO:0000256" key="1">
    <source>
        <dbReference type="ARBA" id="ARBA00004167"/>
    </source>
</evidence>
<dbReference type="GeneID" id="112683969"/>
<dbReference type="Pfam" id="PF09430">
    <property type="entry name" value="EMC7_beta-sandw"/>
    <property type="match status" value="1"/>
</dbReference>
<evidence type="ECO:0000256" key="6">
    <source>
        <dbReference type="ARBA" id="ARBA00023136"/>
    </source>
</evidence>
<reference evidence="11" key="1">
    <citation type="submission" date="2025-08" db="UniProtKB">
        <authorList>
            <consortium name="RefSeq"/>
        </authorList>
    </citation>
    <scope>IDENTIFICATION</scope>
    <source>
        <tissue evidence="11">Whole body</tissue>
    </source>
</reference>
<dbReference type="PANTHER" id="PTHR13605">
    <property type="entry name" value="ER MEMBRANE PROTEIN COMPLEX SUBUNIT 7"/>
    <property type="match status" value="1"/>
</dbReference>
<feature type="domain" description="ER membrane protein complex subunit 7 beta-sandwich" evidence="9">
    <location>
        <begin position="47"/>
        <end position="155"/>
    </location>
</feature>
<dbReference type="GO" id="GO:0072546">
    <property type="term" value="C:EMC complex"/>
    <property type="evidence" value="ECO:0007669"/>
    <property type="project" value="TreeGrafter"/>
</dbReference>
<dbReference type="SUPFAM" id="SSF49452">
    <property type="entry name" value="Starch-binding domain-like"/>
    <property type="match status" value="1"/>
</dbReference>
<evidence type="ECO:0000313" key="10">
    <source>
        <dbReference type="Proteomes" id="UP000694846"/>
    </source>
</evidence>
<dbReference type="PANTHER" id="PTHR13605:SF4">
    <property type="entry name" value="ER MEMBRANE PROTEIN COMPLEX SUBUNIT 7"/>
    <property type="match status" value="1"/>
</dbReference>
<evidence type="ECO:0000256" key="2">
    <source>
        <dbReference type="ARBA" id="ARBA00008880"/>
    </source>
</evidence>
<evidence type="ECO:0000256" key="8">
    <source>
        <dbReference type="SAM" id="Phobius"/>
    </source>
</evidence>
<dbReference type="InterPro" id="IPR013784">
    <property type="entry name" value="Carb-bd-like_fold"/>
</dbReference>
<comment type="subcellular location">
    <subcellularLocation>
        <location evidence="1">Membrane</location>
        <topology evidence="1">Single-pass membrane protein</topology>
    </subcellularLocation>
</comment>
<keyword evidence="4" id="KW-0732">Signal</keyword>
<evidence type="ECO:0000259" key="9">
    <source>
        <dbReference type="Pfam" id="PF09430"/>
    </source>
</evidence>
<evidence type="ECO:0000256" key="5">
    <source>
        <dbReference type="ARBA" id="ARBA00022989"/>
    </source>
</evidence>
<keyword evidence="3 8" id="KW-0812">Transmembrane</keyword>
<feature type="transmembrane region" description="Helical" evidence="8">
    <location>
        <begin position="148"/>
        <end position="167"/>
    </location>
</feature>
<dbReference type="CTD" id="56851"/>
<dbReference type="InterPro" id="IPR019008">
    <property type="entry name" value="Beta_sandwich_EMC7"/>
</dbReference>
<evidence type="ECO:0000256" key="4">
    <source>
        <dbReference type="ARBA" id="ARBA00022729"/>
    </source>
</evidence>
<dbReference type="Proteomes" id="UP000694846">
    <property type="component" value="Unplaced"/>
</dbReference>